<sequence length="248" mass="27980">MPACSRCRVVDGLLSYRQLTWCRACLWDDTVRRITRILDACSIFIPGISLALLPASPLETSVMHSLLTTILAYHVSNPSDIIVQLPIQWTSSNSYYPRLRKAFALMTEQNLPLLIDCRSSTALAMSIVHSTILGDMRPGLVAALPTAEYPSHTIDPDVAFVLHQRKHPYKGHGIKKRPHITLLRPFASIPREVLEFLDPTMVSKLELPRMQSLIREMIVAPEHVVNLTHRILVEAIDDLDEEVCMELI</sequence>
<evidence type="ECO:0000313" key="1">
    <source>
        <dbReference type="EMBL" id="TNJ30123.1"/>
    </source>
</evidence>
<dbReference type="Proteomes" id="UP000315496">
    <property type="component" value="Chromosome 1"/>
</dbReference>
<dbReference type="AlphaFoldDB" id="A0A4Z1T7Q4"/>
<dbReference type="EMBL" id="VDLU01000001">
    <property type="protein sequence ID" value="TNJ30123.1"/>
    <property type="molecule type" value="Genomic_DNA"/>
</dbReference>
<dbReference type="VEuPathDB" id="GiardiaDB:GMRT_11076"/>
<evidence type="ECO:0000313" key="2">
    <source>
        <dbReference type="Proteomes" id="UP000315496"/>
    </source>
</evidence>
<gene>
    <name evidence="1" type="ORF">GMRT_11076</name>
</gene>
<name>A0A4Z1T7Q4_GIAMU</name>
<keyword evidence="2" id="KW-1185">Reference proteome</keyword>
<organism evidence="1 2">
    <name type="scientific">Giardia muris</name>
    <dbReference type="NCBI Taxonomy" id="5742"/>
    <lineage>
        <taxon>Eukaryota</taxon>
        <taxon>Metamonada</taxon>
        <taxon>Diplomonadida</taxon>
        <taxon>Hexamitidae</taxon>
        <taxon>Giardiinae</taxon>
        <taxon>Giardia</taxon>
    </lineage>
</organism>
<reference evidence="1 2" key="1">
    <citation type="submission" date="2019-05" db="EMBL/GenBank/DDBJ databases">
        <title>The compact genome of Giardia muris reveals important steps in the evolution of intestinal protozoan parasites.</title>
        <authorList>
            <person name="Xu F."/>
            <person name="Jimenez-Gonzalez A."/>
            <person name="Einarsson E."/>
            <person name="Astvaldsson A."/>
            <person name="Peirasmaki D."/>
            <person name="Eckmann L."/>
            <person name="Andersson J.O."/>
            <person name="Svard S.G."/>
            <person name="Jerlstrom-Hultqvist J."/>
        </authorList>
    </citation>
    <scope>NUCLEOTIDE SEQUENCE [LARGE SCALE GENOMIC DNA]</scope>
    <source>
        <strain evidence="1 2">Roberts-Thomson</strain>
    </source>
</reference>
<protein>
    <submittedName>
        <fullName evidence="1">Uncharacterized protein</fullName>
    </submittedName>
</protein>
<proteinExistence type="predicted"/>
<accession>A0A4Z1T7Q4</accession>
<comment type="caution">
    <text evidence="1">The sequence shown here is derived from an EMBL/GenBank/DDBJ whole genome shotgun (WGS) entry which is preliminary data.</text>
</comment>